<gene>
    <name evidence="6" type="ORF">NIES806_43320</name>
</gene>
<dbReference type="Gene3D" id="3.40.109.10">
    <property type="entry name" value="NADH Oxidase"/>
    <property type="match status" value="1"/>
</dbReference>
<dbReference type="EMBL" id="AP018316">
    <property type="protein sequence ID" value="BAZ88098.1"/>
    <property type="molecule type" value="Genomic_DNA"/>
</dbReference>
<evidence type="ECO:0000256" key="1">
    <source>
        <dbReference type="ARBA" id="ARBA00008366"/>
    </source>
</evidence>
<keyword evidence="4" id="KW-0560">Oxidoreductase</keyword>
<feature type="domain" description="Nitroreductase" evidence="5">
    <location>
        <begin position="68"/>
        <end position="222"/>
    </location>
</feature>
<dbReference type="PANTHER" id="PTHR43425">
    <property type="entry name" value="OXYGEN-INSENSITIVE NADPH NITROREDUCTASE"/>
    <property type="match status" value="1"/>
</dbReference>
<evidence type="ECO:0000259" key="5">
    <source>
        <dbReference type="Pfam" id="PF00881"/>
    </source>
</evidence>
<sequence length="309" mass="34257">MNPLILDILILTFLSCESFNPGHPDSDIFIIIFLQVMTNPTELFNHRYGNSNFNPDIPWSDTLETLLSHRSIRAYLPDALPPGTLEVLIAAAQSASTSSNLQTWSVVAVEDANRKEELLKLTNNQAHIRQCPLFLVWLADLARLTNIAENRGLPHEGLDYLEMFLMAAIDAALAAQNAVVAAESIGLGTVYIGALRNKPEDVAKILNLPPHVVAVFGLCVGYADPVVKVAIKPRLPQSVVVHRETYQLAEQEQGISEYNQIMANFYNSQHMNIPGDWSEHSSKRVASAESLSGRHRLKEILNNLGFKLQ</sequence>
<dbReference type="PANTHER" id="PTHR43425:SF2">
    <property type="entry name" value="OXYGEN-INSENSITIVE NADPH NITROREDUCTASE"/>
    <property type="match status" value="1"/>
</dbReference>
<dbReference type="KEGG" id="dcm:NIES806_43320"/>
<dbReference type="InterPro" id="IPR000415">
    <property type="entry name" value="Nitroreductase-like"/>
</dbReference>
<name>A0A1Z4V9H1_9CYAN</name>
<dbReference type="AlphaFoldDB" id="A0A1Z4V9H1"/>
<dbReference type="InterPro" id="IPR029479">
    <property type="entry name" value="Nitroreductase"/>
</dbReference>
<accession>A0A1Z4V9H1</accession>
<keyword evidence="7" id="KW-1185">Reference proteome</keyword>
<reference evidence="6 7" key="1">
    <citation type="submission" date="2017-06" db="EMBL/GenBank/DDBJ databases">
        <title>Genome sequencing of cyanobaciteial culture collection at National Institute for Environmental Studies (NIES).</title>
        <authorList>
            <person name="Hirose Y."/>
            <person name="Shimura Y."/>
            <person name="Fujisawa T."/>
            <person name="Nakamura Y."/>
            <person name="Kawachi M."/>
        </authorList>
    </citation>
    <scope>NUCLEOTIDE SEQUENCE [LARGE SCALE GENOMIC DNA]</scope>
    <source>
        <strain evidence="6 7">NIES-806</strain>
    </source>
</reference>
<dbReference type="GO" id="GO:0016491">
    <property type="term" value="F:oxidoreductase activity"/>
    <property type="evidence" value="ECO:0007669"/>
    <property type="project" value="UniProtKB-KW"/>
</dbReference>
<keyword evidence="2" id="KW-0285">Flavoprotein</keyword>
<evidence type="ECO:0000313" key="6">
    <source>
        <dbReference type="EMBL" id="BAZ88098.1"/>
    </source>
</evidence>
<proteinExistence type="inferred from homology"/>
<evidence type="ECO:0000313" key="7">
    <source>
        <dbReference type="Proteomes" id="UP000218702"/>
    </source>
</evidence>
<comment type="similarity">
    <text evidence="1">Belongs to the flavin oxidoreductase frp family.</text>
</comment>
<dbReference type="SUPFAM" id="SSF55469">
    <property type="entry name" value="FMN-dependent nitroreductase-like"/>
    <property type="match status" value="1"/>
</dbReference>
<dbReference type="Proteomes" id="UP000218702">
    <property type="component" value="Chromosome"/>
</dbReference>
<protein>
    <submittedName>
        <fullName evidence="6">Nitroreductase</fullName>
    </submittedName>
</protein>
<evidence type="ECO:0000256" key="3">
    <source>
        <dbReference type="ARBA" id="ARBA00022643"/>
    </source>
</evidence>
<evidence type="ECO:0000256" key="2">
    <source>
        <dbReference type="ARBA" id="ARBA00022630"/>
    </source>
</evidence>
<dbReference type="InterPro" id="IPR016446">
    <property type="entry name" value="Flavin_OxRdtase_Frp"/>
</dbReference>
<dbReference type="CDD" id="cd02146">
    <property type="entry name" value="NfsA-like"/>
    <property type="match status" value="1"/>
</dbReference>
<dbReference type="Pfam" id="PF00881">
    <property type="entry name" value="Nitroreductase"/>
    <property type="match status" value="1"/>
</dbReference>
<keyword evidence="3" id="KW-0288">FMN</keyword>
<organism evidence="6 7">
    <name type="scientific">Dolichospermum compactum NIES-806</name>
    <dbReference type="NCBI Taxonomy" id="1973481"/>
    <lineage>
        <taxon>Bacteria</taxon>
        <taxon>Bacillati</taxon>
        <taxon>Cyanobacteriota</taxon>
        <taxon>Cyanophyceae</taxon>
        <taxon>Nostocales</taxon>
        <taxon>Aphanizomenonaceae</taxon>
        <taxon>Dolichospermum</taxon>
        <taxon>Dolichospermum compactum</taxon>
    </lineage>
</organism>
<evidence type="ECO:0000256" key="4">
    <source>
        <dbReference type="ARBA" id="ARBA00023002"/>
    </source>
</evidence>